<dbReference type="Gene3D" id="1.20.1250.20">
    <property type="entry name" value="MFS general substrate transporter like domains"/>
    <property type="match status" value="2"/>
</dbReference>
<proteinExistence type="predicted"/>
<dbReference type="PROSITE" id="PS00217">
    <property type="entry name" value="SUGAR_TRANSPORT_2"/>
    <property type="match status" value="1"/>
</dbReference>
<feature type="transmembrane region" description="Helical" evidence="5">
    <location>
        <begin position="103"/>
        <end position="124"/>
    </location>
</feature>
<feature type="transmembrane region" description="Helical" evidence="5">
    <location>
        <begin position="344"/>
        <end position="364"/>
    </location>
</feature>
<feature type="domain" description="Major facilitator superfamily (MFS) profile" evidence="6">
    <location>
        <begin position="28"/>
        <end position="496"/>
    </location>
</feature>
<dbReference type="PROSITE" id="PS00216">
    <property type="entry name" value="SUGAR_TRANSPORT_1"/>
    <property type="match status" value="1"/>
</dbReference>
<dbReference type="SUPFAM" id="SSF103473">
    <property type="entry name" value="MFS general substrate transporter"/>
    <property type="match status" value="1"/>
</dbReference>
<keyword evidence="8" id="KW-1185">Reference proteome</keyword>
<dbReference type="PROSITE" id="PS50850">
    <property type="entry name" value="MFS"/>
    <property type="match status" value="1"/>
</dbReference>
<evidence type="ECO:0000256" key="5">
    <source>
        <dbReference type="SAM" id="Phobius"/>
    </source>
</evidence>
<feature type="transmembrane region" description="Helical" evidence="5">
    <location>
        <begin position="21"/>
        <end position="38"/>
    </location>
</feature>
<evidence type="ECO:0000256" key="4">
    <source>
        <dbReference type="ARBA" id="ARBA00023136"/>
    </source>
</evidence>
<dbReference type="InterPro" id="IPR005829">
    <property type="entry name" value="Sugar_transporter_CS"/>
</dbReference>
<keyword evidence="2 5" id="KW-0812">Transmembrane</keyword>
<dbReference type="GO" id="GO:0006817">
    <property type="term" value="P:phosphate ion transport"/>
    <property type="evidence" value="ECO:0007669"/>
    <property type="project" value="EnsemblFungi"/>
</dbReference>
<feature type="transmembrane region" description="Helical" evidence="5">
    <location>
        <begin position="44"/>
        <end position="60"/>
    </location>
</feature>
<dbReference type="Proteomes" id="UP000070544">
    <property type="component" value="Unassembled WGS sequence"/>
</dbReference>
<dbReference type="AlphaFoldDB" id="A0A139AYT2"/>
<feature type="transmembrane region" description="Helical" evidence="5">
    <location>
        <begin position="376"/>
        <end position="393"/>
    </location>
</feature>
<dbReference type="OrthoDB" id="433512at2759"/>
<feature type="transmembrane region" description="Helical" evidence="5">
    <location>
        <begin position="399"/>
        <end position="417"/>
    </location>
</feature>
<dbReference type="InterPro" id="IPR005828">
    <property type="entry name" value="MFS_sugar_transport-like"/>
</dbReference>
<dbReference type="InterPro" id="IPR036259">
    <property type="entry name" value="MFS_trans_sf"/>
</dbReference>
<feature type="transmembrane region" description="Helical" evidence="5">
    <location>
        <begin position="438"/>
        <end position="460"/>
    </location>
</feature>
<dbReference type="CDD" id="cd17364">
    <property type="entry name" value="MFS_PhT"/>
    <property type="match status" value="1"/>
</dbReference>
<dbReference type="PANTHER" id="PTHR24064">
    <property type="entry name" value="SOLUTE CARRIER FAMILY 22 MEMBER"/>
    <property type="match status" value="1"/>
</dbReference>
<protein>
    <submittedName>
        <fullName evidence="7">Putative phosphate transporter</fullName>
    </submittedName>
</protein>
<evidence type="ECO:0000313" key="7">
    <source>
        <dbReference type="EMBL" id="KXS21860.1"/>
    </source>
</evidence>
<keyword evidence="3 5" id="KW-1133">Transmembrane helix</keyword>
<sequence length="520" mass="56081">MSEQTLQTKNQAFAHLDDAKFSWVHVQAILVAGTGFLTDSYDNFIIGLIVPCIAYVYYGGKASNGALPSVEDGLIKAASSYGNLVGQFMFGAMGDIFGRKRMYGVELIILIVGALGCALTSAPVRSTLNFTAILGFWRFVLGVGVGGDYPVSAVITSEFANVRRRGQMIAIVFAMQGVGILMGAIVAVAVLAAYKPLIEADVYQLDQVWRVFAGWGIIPAMSAVYFRLTIPETPRYTVAVDGDIEKAAADSAKFLSGGATDKVPDVVVKVDKAKVQASAKKGYIQNFKEYFGPWKNQKVLWGTALTWFFLDIGYYGTNLNTSVILSAIGYADKSSPFNDLWTRAVGNCIIALAGNVPGYWVTVFTVEILGRKPIQYLGFGMLTIIFALIAIFYDQLKQATGAFVFLYALAQFFFNFGPNSTTFIIPAECYPTRVRSSGHGISAAAGKAGAILAAQAFSLIANVGGTNNNVKAVMWLFAACCLLGGVFTIWVPETKGKTLEELGGDHELFDVGEELPEDEK</sequence>
<evidence type="ECO:0000313" key="8">
    <source>
        <dbReference type="Proteomes" id="UP000070544"/>
    </source>
</evidence>
<evidence type="ECO:0000256" key="3">
    <source>
        <dbReference type="ARBA" id="ARBA00022989"/>
    </source>
</evidence>
<organism evidence="7 8">
    <name type="scientific">Gonapodya prolifera (strain JEL478)</name>
    <name type="common">Monoblepharis prolifera</name>
    <dbReference type="NCBI Taxonomy" id="1344416"/>
    <lineage>
        <taxon>Eukaryota</taxon>
        <taxon>Fungi</taxon>
        <taxon>Fungi incertae sedis</taxon>
        <taxon>Chytridiomycota</taxon>
        <taxon>Chytridiomycota incertae sedis</taxon>
        <taxon>Monoblepharidomycetes</taxon>
        <taxon>Monoblepharidales</taxon>
        <taxon>Gonapodyaceae</taxon>
        <taxon>Gonapodya</taxon>
    </lineage>
</organism>
<feature type="transmembrane region" description="Helical" evidence="5">
    <location>
        <begin position="207"/>
        <end position="226"/>
    </location>
</feature>
<dbReference type="GO" id="GO:0005886">
    <property type="term" value="C:plasma membrane"/>
    <property type="evidence" value="ECO:0007669"/>
    <property type="project" value="EnsemblFungi"/>
</dbReference>
<dbReference type="InterPro" id="IPR020846">
    <property type="entry name" value="MFS_dom"/>
</dbReference>
<accession>A0A139AYT2</accession>
<feature type="transmembrane region" description="Helical" evidence="5">
    <location>
        <begin position="299"/>
        <end position="316"/>
    </location>
</feature>
<feature type="transmembrane region" description="Helical" evidence="5">
    <location>
        <begin position="168"/>
        <end position="195"/>
    </location>
</feature>
<dbReference type="STRING" id="1344416.A0A139AYT2"/>
<name>A0A139AYT2_GONPJ</name>
<dbReference type="GO" id="GO:0006797">
    <property type="term" value="P:polyphosphate metabolic process"/>
    <property type="evidence" value="ECO:0007669"/>
    <property type="project" value="EnsemblFungi"/>
</dbReference>
<evidence type="ECO:0000259" key="6">
    <source>
        <dbReference type="PROSITE" id="PS50850"/>
    </source>
</evidence>
<evidence type="ECO:0000256" key="1">
    <source>
        <dbReference type="ARBA" id="ARBA00004141"/>
    </source>
</evidence>
<dbReference type="OMA" id="HWTLKAN"/>
<dbReference type="Pfam" id="PF00083">
    <property type="entry name" value="Sugar_tr"/>
    <property type="match status" value="1"/>
</dbReference>
<dbReference type="GO" id="GO:0097080">
    <property type="term" value="P:plasma membrane selenite transport"/>
    <property type="evidence" value="ECO:0007669"/>
    <property type="project" value="EnsemblFungi"/>
</dbReference>
<gene>
    <name evidence="7" type="ORF">M427DRAFT_130551</name>
</gene>
<dbReference type="GO" id="GO:0005384">
    <property type="term" value="F:manganese ion transmembrane transporter activity"/>
    <property type="evidence" value="ECO:0007669"/>
    <property type="project" value="EnsemblFungi"/>
</dbReference>
<dbReference type="GO" id="GO:0097079">
    <property type="term" value="F:selenite:proton symporter activity"/>
    <property type="evidence" value="ECO:0007669"/>
    <property type="project" value="EnsemblFungi"/>
</dbReference>
<feature type="transmembrane region" description="Helical" evidence="5">
    <location>
        <begin position="136"/>
        <end position="156"/>
    </location>
</feature>
<dbReference type="GO" id="GO:0005315">
    <property type="term" value="F:phosphate transmembrane transporter activity"/>
    <property type="evidence" value="ECO:0007669"/>
    <property type="project" value="EnsemblFungi"/>
</dbReference>
<dbReference type="EMBL" id="KQ965732">
    <property type="protein sequence ID" value="KXS21860.1"/>
    <property type="molecule type" value="Genomic_DNA"/>
</dbReference>
<evidence type="ECO:0000256" key="2">
    <source>
        <dbReference type="ARBA" id="ARBA00022692"/>
    </source>
</evidence>
<keyword evidence="4 5" id="KW-0472">Membrane</keyword>
<feature type="transmembrane region" description="Helical" evidence="5">
    <location>
        <begin position="472"/>
        <end position="491"/>
    </location>
</feature>
<comment type="subcellular location">
    <subcellularLocation>
        <location evidence="1">Membrane</location>
        <topology evidence="1">Multi-pass membrane protein</topology>
    </subcellularLocation>
</comment>
<reference evidence="7 8" key="1">
    <citation type="journal article" date="2015" name="Genome Biol. Evol.">
        <title>Phylogenomic analyses indicate that early fungi evolved digesting cell walls of algal ancestors of land plants.</title>
        <authorList>
            <person name="Chang Y."/>
            <person name="Wang S."/>
            <person name="Sekimoto S."/>
            <person name="Aerts A.L."/>
            <person name="Choi C."/>
            <person name="Clum A."/>
            <person name="LaButti K.M."/>
            <person name="Lindquist E.A."/>
            <person name="Yee Ngan C."/>
            <person name="Ohm R.A."/>
            <person name="Salamov A.A."/>
            <person name="Grigoriev I.V."/>
            <person name="Spatafora J.W."/>
            <person name="Berbee M.L."/>
        </authorList>
    </citation>
    <scope>NUCLEOTIDE SEQUENCE [LARGE SCALE GENOMIC DNA]</scope>
    <source>
        <strain evidence="7 8">JEL478</strain>
    </source>
</reference>